<organism evidence="1 2">
    <name type="scientific">Recurvomyces mirabilis</name>
    <dbReference type="NCBI Taxonomy" id="574656"/>
    <lineage>
        <taxon>Eukaryota</taxon>
        <taxon>Fungi</taxon>
        <taxon>Dikarya</taxon>
        <taxon>Ascomycota</taxon>
        <taxon>Pezizomycotina</taxon>
        <taxon>Dothideomycetes</taxon>
        <taxon>Dothideomycetidae</taxon>
        <taxon>Mycosphaerellales</taxon>
        <taxon>Teratosphaeriaceae</taxon>
        <taxon>Recurvomyces</taxon>
    </lineage>
</organism>
<evidence type="ECO:0000313" key="2">
    <source>
        <dbReference type="Proteomes" id="UP001274830"/>
    </source>
</evidence>
<sequence length="89" mass="9940">MTDSNTANMTTPNHAKQGTDILFPALNTMIPNATPFKDLNNLKFSIDAKFKWCETIYSTQVAGAHNRLYCLEASELKLIRRTLASYVAS</sequence>
<comment type="caution">
    <text evidence="1">The sequence shown here is derived from an EMBL/GenBank/DDBJ whole genome shotgun (WGS) entry which is preliminary data.</text>
</comment>
<name>A0AAE1C3T6_9PEZI</name>
<gene>
    <name evidence="1" type="ORF">LTR78_003307</name>
</gene>
<keyword evidence="2" id="KW-1185">Reference proteome</keyword>
<accession>A0AAE1C3T6</accession>
<reference evidence="1" key="1">
    <citation type="submission" date="2023-07" db="EMBL/GenBank/DDBJ databases">
        <title>Black Yeasts Isolated from many extreme environments.</title>
        <authorList>
            <person name="Coleine C."/>
            <person name="Stajich J.E."/>
            <person name="Selbmann L."/>
        </authorList>
    </citation>
    <scope>NUCLEOTIDE SEQUENCE</scope>
    <source>
        <strain evidence="1">CCFEE 5485</strain>
    </source>
</reference>
<proteinExistence type="predicted"/>
<dbReference type="EMBL" id="JAUTXT010000008">
    <property type="protein sequence ID" value="KAK3677102.1"/>
    <property type="molecule type" value="Genomic_DNA"/>
</dbReference>
<dbReference type="Proteomes" id="UP001274830">
    <property type="component" value="Unassembled WGS sequence"/>
</dbReference>
<evidence type="ECO:0000313" key="1">
    <source>
        <dbReference type="EMBL" id="KAK3677102.1"/>
    </source>
</evidence>
<dbReference type="AlphaFoldDB" id="A0AAE1C3T6"/>
<protein>
    <submittedName>
        <fullName evidence="1">Uncharacterized protein</fullName>
    </submittedName>
</protein>